<evidence type="ECO:0000313" key="2">
    <source>
        <dbReference type="Proteomes" id="UP000319894"/>
    </source>
</evidence>
<gene>
    <name evidence="1" type="ORF">DP107_12975</name>
</gene>
<dbReference type="InterPro" id="IPR036866">
    <property type="entry name" value="RibonucZ/Hydroxyglut_hydro"/>
</dbReference>
<comment type="caution">
    <text evidence="1">The sequence shown here is derived from an EMBL/GenBank/DDBJ whole genome shotgun (WGS) entry which is preliminary data.</text>
</comment>
<dbReference type="EMBL" id="QMDX01000008">
    <property type="protein sequence ID" value="TSD13399.1"/>
    <property type="molecule type" value="Genomic_DNA"/>
</dbReference>
<dbReference type="RefSeq" id="WP_144262586.1">
    <property type="nucleotide sequence ID" value="NZ_QMDX01000008.1"/>
</dbReference>
<accession>A0A554N7Z0</accession>
<reference evidence="1 2" key="1">
    <citation type="submission" date="2018-06" db="EMBL/GenBank/DDBJ databases">
        <title>Natronomonas sp. F16-60 a new haloarchaeon isolated from a solar saltern of Isla Cristina, Huelva, Spain.</title>
        <authorList>
            <person name="Duran-Viseras A."/>
            <person name="Sanchez-Porro C."/>
            <person name="Ventosa A."/>
        </authorList>
    </citation>
    <scope>NUCLEOTIDE SEQUENCE [LARGE SCALE GENOMIC DNA]</scope>
    <source>
        <strain evidence="1 2">F16-60</strain>
    </source>
</reference>
<sequence length="275" mass="29228">MVRHDGIRADWLGYATLRLETPAPAVAAADADRTVVYCDPGRYGVLAGEWPPDGAGGEGVTHPRGPAVKPVDADLVCVTHDHHYDPAAIRRVASEGTTIVVFEGVNTHRIDRDVARPVDLPGTVRRVDDEADFAVDDVIVRTTPAYNDPDGPHVRPSGEPYHPEGFGCGFHLTLPTPAGAGVADGIRVYWPGDTDVLPGHDELDVSLFCPPIGGSFTMDRHGAADLAAALDPDLTLPVHYDTFPALEADSRAFAADVAARGVPVVLSESWPGDLR</sequence>
<keyword evidence="2" id="KW-1185">Reference proteome</keyword>
<dbReference type="OrthoDB" id="337606at2157"/>
<dbReference type="Gene3D" id="3.60.15.10">
    <property type="entry name" value="Ribonuclease Z/Hydroxyacylglutathione hydrolase-like"/>
    <property type="match status" value="1"/>
</dbReference>
<evidence type="ECO:0000313" key="1">
    <source>
        <dbReference type="EMBL" id="TSD13399.1"/>
    </source>
</evidence>
<organism evidence="1 2">
    <name type="scientific">Haloglomus irregulare</name>
    <dbReference type="NCBI Taxonomy" id="2234134"/>
    <lineage>
        <taxon>Archaea</taxon>
        <taxon>Methanobacteriati</taxon>
        <taxon>Methanobacteriota</taxon>
        <taxon>Stenosarchaea group</taxon>
        <taxon>Halobacteria</taxon>
        <taxon>Halobacteriales</taxon>
        <taxon>Natronomonadaceae</taxon>
        <taxon>Haloglomus</taxon>
    </lineage>
</organism>
<keyword evidence="1" id="KW-0378">Hydrolase</keyword>
<dbReference type="PANTHER" id="PTHR43546">
    <property type="entry name" value="UPF0173 METAL-DEPENDENT HYDROLASE MJ1163-RELATED"/>
    <property type="match status" value="1"/>
</dbReference>
<proteinExistence type="predicted"/>
<dbReference type="Proteomes" id="UP000319894">
    <property type="component" value="Unassembled WGS sequence"/>
</dbReference>
<dbReference type="SUPFAM" id="SSF56281">
    <property type="entry name" value="Metallo-hydrolase/oxidoreductase"/>
    <property type="match status" value="1"/>
</dbReference>
<dbReference type="GO" id="GO:0016787">
    <property type="term" value="F:hydrolase activity"/>
    <property type="evidence" value="ECO:0007669"/>
    <property type="project" value="UniProtKB-KW"/>
</dbReference>
<name>A0A554N7Z0_9EURY</name>
<dbReference type="InterPro" id="IPR050114">
    <property type="entry name" value="UPF0173_UPF0282_UlaG_hydrolase"/>
</dbReference>
<dbReference type="Pfam" id="PF13483">
    <property type="entry name" value="Lactamase_B_3"/>
    <property type="match status" value="1"/>
</dbReference>
<dbReference type="AlphaFoldDB" id="A0A554N7Z0"/>
<dbReference type="PANTHER" id="PTHR43546:SF8">
    <property type="entry name" value="METALLO-BETA-LACTAMASE DOMAIN-CONTAINING PROTEIN"/>
    <property type="match status" value="1"/>
</dbReference>
<dbReference type="InParanoid" id="A0A554N7Z0"/>
<protein>
    <submittedName>
        <fullName evidence="1">MBL fold metallo-hydrolase</fullName>
    </submittedName>
</protein>